<accession>A0A1G8PJF4</accession>
<proteinExistence type="predicted"/>
<feature type="domain" description="Cytidyltransferase-like" evidence="11">
    <location>
        <begin position="917"/>
        <end position="1074"/>
    </location>
</feature>
<name>A0A1G8PJF4_9CLOT</name>
<keyword evidence="7" id="KW-0547">Nucleotide-binding</keyword>
<keyword evidence="6 12" id="KW-0548">Nucleotidyltransferase</keyword>
<organism evidence="12 13">
    <name type="scientific">Proteiniclasticum ruminis</name>
    <dbReference type="NCBI Taxonomy" id="398199"/>
    <lineage>
        <taxon>Bacteria</taxon>
        <taxon>Bacillati</taxon>
        <taxon>Bacillota</taxon>
        <taxon>Clostridia</taxon>
        <taxon>Eubacteriales</taxon>
        <taxon>Clostridiaceae</taxon>
        <taxon>Proteiniclasticum</taxon>
    </lineage>
</organism>
<dbReference type="InterPro" id="IPR004821">
    <property type="entry name" value="Cyt_trans-like"/>
</dbReference>
<evidence type="ECO:0000313" key="13">
    <source>
        <dbReference type="Proteomes" id="UP000183255"/>
    </source>
</evidence>
<dbReference type="GO" id="GO:0005524">
    <property type="term" value="F:ATP binding"/>
    <property type="evidence" value="ECO:0007669"/>
    <property type="project" value="UniProtKB-KW"/>
</dbReference>
<evidence type="ECO:0000256" key="3">
    <source>
        <dbReference type="ARBA" id="ARBA00012389"/>
    </source>
</evidence>
<comment type="catalytic activity">
    <reaction evidence="10">
        <text>nicotinate beta-D-ribonucleotide + ATP + H(+) = deamido-NAD(+) + diphosphate</text>
        <dbReference type="Rhea" id="RHEA:22860"/>
        <dbReference type="ChEBI" id="CHEBI:15378"/>
        <dbReference type="ChEBI" id="CHEBI:30616"/>
        <dbReference type="ChEBI" id="CHEBI:33019"/>
        <dbReference type="ChEBI" id="CHEBI:57502"/>
        <dbReference type="ChEBI" id="CHEBI:58437"/>
        <dbReference type="EC" id="2.7.7.18"/>
    </reaction>
</comment>
<keyword evidence="8" id="KW-0067">ATP-binding</keyword>
<dbReference type="PANTHER" id="PTHR39321">
    <property type="entry name" value="NICOTINATE-NUCLEOTIDE ADENYLYLTRANSFERASE-RELATED"/>
    <property type="match status" value="1"/>
</dbReference>
<dbReference type="GO" id="GO:0004515">
    <property type="term" value="F:nicotinate-nucleotide adenylyltransferase activity"/>
    <property type="evidence" value="ECO:0007669"/>
    <property type="project" value="UniProtKB-EC"/>
</dbReference>
<dbReference type="InterPro" id="IPR014729">
    <property type="entry name" value="Rossmann-like_a/b/a_fold"/>
</dbReference>
<dbReference type="RefSeq" id="WP_051651621.1">
    <property type="nucleotide sequence ID" value="NZ_FNDZ01000005.1"/>
</dbReference>
<comment type="function">
    <text evidence="1">Catalyzes the reversible adenylation of nicotinate mononucleotide (NaMN) to nicotinic acid adenine dinucleotide (NaAD).</text>
</comment>
<dbReference type="EC" id="2.7.7.18" evidence="3"/>
<dbReference type="Gene3D" id="3.40.50.620">
    <property type="entry name" value="HUPs"/>
    <property type="match status" value="1"/>
</dbReference>
<evidence type="ECO:0000256" key="4">
    <source>
        <dbReference type="ARBA" id="ARBA00022642"/>
    </source>
</evidence>
<dbReference type="PANTHER" id="PTHR39321:SF3">
    <property type="entry name" value="PHOSPHOPANTETHEINE ADENYLYLTRANSFERASE"/>
    <property type="match status" value="1"/>
</dbReference>
<evidence type="ECO:0000259" key="11">
    <source>
        <dbReference type="Pfam" id="PF01467"/>
    </source>
</evidence>
<dbReference type="Proteomes" id="UP000183255">
    <property type="component" value="Unassembled WGS sequence"/>
</dbReference>
<keyword evidence="5 12" id="KW-0808">Transferase</keyword>
<keyword evidence="4" id="KW-0662">Pyridine nucleotide biosynthesis</keyword>
<evidence type="ECO:0000256" key="9">
    <source>
        <dbReference type="ARBA" id="ARBA00023027"/>
    </source>
</evidence>
<dbReference type="Pfam" id="PF01467">
    <property type="entry name" value="CTP_transf_like"/>
    <property type="match status" value="1"/>
</dbReference>
<evidence type="ECO:0000256" key="6">
    <source>
        <dbReference type="ARBA" id="ARBA00022695"/>
    </source>
</evidence>
<evidence type="ECO:0000256" key="7">
    <source>
        <dbReference type="ARBA" id="ARBA00022741"/>
    </source>
</evidence>
<dbReference type="GO" id="GO:0009435">
    <property type="term" value="P:NAD+ biosynthetic process"/>
    <property type="evidence" value="ECO:0007669"/>
    <property type="project" value="InterPro"/>
</dbReference>
<evidence type="ECO:0000313" key="12">
    <source>
        <dbReference type="EMBL" id="SDI91960.1"/>
    </source>
</evidence>
<protein>
    <recommendedName>
        <fullName evidence="3">nicotinate-nucleotide adenylyltransferase</fullName>
        <ecNumber evidence="3">2.7.7.18</ecNumber>
    </recommendedName>
</protein>
<evidence type="ECO:0000256" key="10">
    <source>
        <dbReference type="ARBA" id="ARBA00048721"/>
    </source>
</evidence>
<evidence type="ECO:0000256" key="8">
    <source>
        <dbReference type="ARBA" id="ARBA00022840"/>
    </source>
</evidence>
<reference evidence="12 13" key="1">
    <citation type="submission" date="2016-10" db="EMBL/GenBank/DDBJ databases">
        <authorList>
            <person name="de Groot N.N."/>
        </authorList>
    </citation>
    <scope>NUCLEOTIDE SEQUENCE [LARGE SCALE GENOMIC DNA]</scope>
    <source>
        <strain evidence="12 13">CGMCC 1.5058</strain>
    </source>
</reference>
<keyword evidence="9" id="KW-0520">NAD</keyword>
<comment type="pathway">
    <text evidence="2">Cofactor biosynthesis; NAD(+) biosynthesis; deamido-NAD(+) from nicotinate D-ribonucleotide: step 1/1.</text>
</comment>
<dbReference type="InterPro" id="IPR016024">
    <property type="entry name" value="ARM-type_fold"/>
</dbReference>
<dbReference type="EMBL" id="FNDZ01000005">
    <property type="protein sequence ID" value="SDI91960.1"/>
    <property type="molecule type" value="Genomic_DNA"/>
</dbReference>
<sequence length="1609" mass="186791">MQGTAKTVLYEMKKALTLSSFQKKVTYLKKDLLLFLEDKKFITGLQRLLAKKEYHGASLFTLLKETFPAENTVSVDLAAVYDYMVLLVDEDARERTFTKEEENFIQLYIALYEALLKFEVQDHPEEFYLKHSFQFLTKKELEVLEDDEYRRFMRAFKEDHIYALMKLSRDLHGFNTLDHVAGVHEVGMFIGRQLKNLGLPVDLGRVSGALAGHDIGKYGVKLSEMRRVPYLHYYYSDLWFKKHGIDYIRNIAVNHSTWDLELENLSLEALLLIYSDFRVKNKKIDDVDTMHIYPLDESFHVILEKLDNVDDAKKRRYERVYAKLQDFEKYLTGLGVEVALRSREENRKVIDQKKTIRVLKKPAVCFGDEIVARLKYHAIDHNIKVMHLLRNEFSMDTLLEEARSLRDWRDLREYIRILEEYSTYLTQGQKLQVVSFLLECLIHPEDDIRFHSAELLGSIMGLYDEDYRKEIPLEEVAPSSKVSGLRLLQETLRKILYPGHKVIDSHKMQLGYSFASVARTLFKNLPETRIPDYTKVVAGFYEEVNPKKETSIFLTEAIRYIPFPLEMKEAFFRTNLSGNLAGRLSVLELLSASLTEETYSAEFTNELKDRIRKVTKRTDLTETFLYMKLAGQLNMEKERVQLSENLKSRKKEREEVFLSNLKTATHWIMKRNSIKLLSFYTLDGDLISPINTALHLCNLLKVSAMESVRRTAGSSLLNLMRELSSYERNEVAVELLRALEIEGHRFTEYIPKPLGKVLLFLDLKEFDEIIDDLLIKVKTANPSVKTLVIKTLGTTLESFIQFGMRKVNLTEEEKVERIKNMLSVLLYGMADYEDLTVRAAFTTIGKVLFASDVLTLESKKEVFLFIHKKLITLLTNEERNLLFLCQSVGLNNIYRFMNDYLHEEGAFHHHEPQRYAFFPGTFDPFTLSHLSIAKLIRDEGYEVYLAIDEFSWSKKTLPNNVRRRILEMSTAGELGLYLFPEDLPINIANEEDIKSLKGIFGSEIYMVCGSDVVLNASSYKKERTENSIHRMNHLVFDRTRVRGARKTIEGLVDHVVFMDLPKDLKEVSSTKIRTNIDENRDISTLIDPMAQNYIYLNGFYQKAPVEKSMVSLTFLEKNIYRDLEPDLLHAVEVLFPASKNQMLKMLEELFQKPSGRVLTLTDRTENMPIGLSIFHWARSEHLMEELKSQEFADKVRTLNLGRIMVLDGLYVKAPDKLRNYHQILLTETLSFGVSRDYECALFITRNKPLKDERFLSLLKLYNFKTLDEQETVYYTDMSTPLALNLDMENILKDPFRNNQRVKNVIQETRERLMRAIGELYPGNLILPFEPLMLQQGIIGLVLQENGVSMEESKPKVLGPHMCVPYGDVLDRSVVPNTVTKALHTEKYFNSDMKGFSIKEVPFYLSLENQVKTLASFKRPVILVDTILHKGYRMNALSPLFKTHGLEVRKIITGIVSAKGLDRMSSKEYAVEGVYYIPRLKAWFNEKDLYPFMGGDALWRGSFPKRNLIDSINLILPYTTPVFIMDAGARNVYTLSKISLENALKVLRVIEEEFHKVYERKLTLSSLGQVFTMPRVPDKGKDVSYDLYKAPSHYLEFDLEELKRLERLIL</sequence>
<evidence type="ECO:0000256" key="1">
    <source>
        <dbReference type="ARBA" id="ARBA00002324"/>
    </source>
</evidence>
<dbReference type="InterPro" id="IPR005248">
    <property type="entry name" value="NadD/NMNAT"/>
</dbReference>
<gene>
    <name evidence="12" type="ORF">SAMN05421804_105108</name>
</gene>
<evidence type="ECO:0000256" key="5">
    <source>
        <dbReference type="ARBA" id="ARBA00022679"/>
    </source>
</evidence>
<evidence type="ECO:0000256" key="2">
    <source>
        <dbReference type="ARBA" id="ARBA00005019"/>
    </source>
</evidence>
<dbReference type="SUPFAM" id="SSF52374">
    <property type="entry name" value="Nucleotidylyl transferase"/>
    <property type="match status" value="1"/>
</dbReference>
<dbReference type="SUPFAM" id="SSF48371">
    <property type="entry name" value="ARM repeat"/>
    <property type="match status" value="1"/>
</dbReference>
<dbReference type="SUPFAM" id="SSF109604">
    <property type="entry name" value="HD-domain/PDEase-like"/>
    <property type="match status" value="1"/>
</dbReference>